<keyword evidence="2" id="KW-0548">Nucleotidyltransferase</keyword>
<name>A0A6L2JEY7_TANCI</name>
<accession>A0A6L2JEY7</accession>
<comment type="caution">
    <text evidence="2">The sequence shown here is derived from an EMBL/GenBank/DDBJ whole genome shotgun (WGS) entry which is preliminary data.</text>
</comment>
<dbReference type="InterPro" id="IPR056924">
    <property type="entry name" value="SH3_Tf2-1"/>
</dbReference>
<dbReference type="PANTHER" id="PTHR46148:SF59">
    <property type="entry name" value="NUCLEOTIDYLTRANSFERASE, RIBONUCLEASE H"/>
    <property type="match status" value="1"/>
</dbReference>
<reference evidence="2" key="1">
    <citation type="journal article" date="2019" name="Sci. Rep.">
        <title>Draft genome of Tanacetum cinerariifolium, the natural source of mosquito coil.</title>
        <authorList>
            <person name="Yamashiro T."/>
            <person name="Shiraishi A."/>
            <person name="Satake H."/>
            <person name="Nakayama K."/>
        </authorList>
    </citation>
    <scope>NUCLEOTIDE SEQUENCE</scope>
</reference>
<dbReference type="GO" id="GO:0003964">
    <property type="term" value="F:RNA-directed DNA polymerase activity"/>
    <property type="evidence" value="ECO:0007669"/>
    <property type="project" value="UniProtKB-KW"/>
</dbReference>
<proteinExistence type="predicted"/>
<dbReference type="EMBL" id="BKCJ010000676">
    <property type="protein sequence ID" value="GEU35310.1"/>
    <property type="molecule type" value="Genomic_DNA"/>
</dbReference>
<dbReference type="AlphaFoldDB" id="A0A6L2JEY7"/>
<evidence type="ECO:0000313" key="2">
    <source>
        <dbReference type="EMBL" id="GEU35310.1"/>
    </source>
</evidence>
<feature type="domain" description="Tf2-1-like SH3-like" evidence="1">
    <location>
        <begin position="40"/>
        <end position="103"/>
    </location>
</feature>
<sequence>MVHETTEKIVQIKKRMQATRDCQKSYADVKRKPLECQVSDRFMLKVSPWKRVVYFGKRGKLNPRCIRPFKVLAKVRPISYKLELPQKLSRVHNTCHVSNLKKCYTDEPLAISLDGLHFDNKLYFVEEPIKIMDSEVK</sequence>
<protein>
    <submittedName>
        <fullName evidence="2">Putative reverse transcriptase domain-containing protein</fullName>
    </submittedName>
</protein>
<dbReference type="Pfam" id="PF24626">
    <property type="entry name" value="SH3_Tf2-1"/>
    <property type="match status" value="1"/>
</dbReference>
<organism evidence="2">
    <name type="scientific">Tanacetum cinerariifolium</name>
    <name type="common">Dalmatian daisy</name>
    <name type="synonym">Chrysanthemum cinerariifolium</name>
    <dbReference type="NCBI Taxonomy" id="118510"/>
    <lineage>
        <taxon>Eukaryota</taxon>
        <taxon>Viridiplantae</taxon>
        <taxon>Streptophyta</taxon>
        <taxon>Embryophyta</taxon>
        <taxon>Tracheophyta</taxon>
        <taxon>Spermatophyta</taxon>
        <taxon>Magnoliopsida</taxon>
        <taxon>eudicotyledons</taxon>
        <taxon>Gunneridae</taxon>
        <taxon>Pentapetalae</taxon>
        <taxon>asterids</taxon>
        <taxon>campanulids</taxon>
        <taxon>Asterales</taxon>
        <taxon>Asteraceae</taxon>
        <taxon>Asteroideae</taxon>
        <taxon>Anthemideae</taxon>
        <taxon>Anthemidinae</taxon>
        <taxon>Tanacetum</taxon>
    </lineage>
</organism>
<gene>
    <name evidence="2" type="ORF">Tci_007288</name>
</gene>
<keyword evidence="2" id="KW-0808">Transferase</keyword>
<evidence type="ECO:0000259" key="1">
    <source>
        <dbReference type="Pfam" id="PF24626"/>
    </source>
</evidence>
<dbReference type="PANTHER" id="PTHR46148">
    <property type="entry name" value="CHROMO DOMAIN-CONTAINING PROTEIN"/>
    <property type="match status" value="1"/>
</dbReference>
<keyword evidence="2" id="KW-0695">RNA-directed DNA polymerase</keyword>